<feature type="region of interest" description="Disordered" evidence="1">
    <location>
        <begin position="650"/>
        <end position="672"/>
    </location>
</feature>
<keyword evidence="2" id="KW-0472">Membrane</keyword>
<feature type="transmembrane region" description="Helical" evidence="2">
    <location>
        <begin position="149"/>
        <end position="172"/>
    </location>
</feature>
<sequence>MGTSPPFLYDRPSTYSFYGPTERPFNPKVVTQASWTREKPKPKPNGPLLHVDRSYLSDSKSKWTPMSPRTKGRVKYARLTQLIFRVLALLGALGSLFCGIVIKNASTAVIWIMRIVPAVAILHTIYGVYHLSRSPVTRPAASQASYMLFASALDAAFTPFYAFIAFVGYQQYTQNLYHWDSFFANAETTHQVAQVAFICSVVNAGLHGLSLILAISLAVIFRQISRLPPDMNPLEDNLTARPHKRTKSEITEKHTSQSSVDSTDPLIGPPRTIPFMNTRTNSSGTEPRKSEETRKSRVTVALHRLSHAVNSSPEMPAEEEPNKSCSRVPQISADSNYIPARPLEAMFPNSLEHETRPDVPDRDACLSPDSENWVIYPSRSPSPVNVVASENVARRNPSSTYSRSNTTASTASSMRDWLTSAQRYGNTSTRGGYTSLTTTHEDYGNDEIDDISRQTTLYDDIEQDLGERHFGAFLDDNQHEDRSTLSFNPLVMNPPTPQPPTLQLPTDEASYHDTPSRRRIALSDIPNVPNNQPLSIPPLNSIEKKARFYGQPQENITGQAANIEEEPRALEVGKRRNRLAKRASGKPSTYNVLSQDDDENTENIPANPSTIEGDRKGRVVSNSGADIGSSSTPYGSYIAGLGVGRRRDVSGKIAEEGRSGSKPAFNNSNGQPASIRAAGWARFAGL</sequence>
<feature type="transmembrane region" description="Helical" evidence="2">
    <location>
        <begin position="108"/>
        <end position="129"/>
    </location>
</feature>
<feature type="compositionally biased region" description="Basic and acidic residues" evidence="1">
    <location>
        <begin position="650"/>
        <end position="659"/>
    </location>
</feature>
<accession>A0A507QK01</accession>
<feature type="transmembrane region" description="Helical" evidence="2">
    <location>
        <begin position="82"/>
        <end position="102"/>
    </location>
</feature>
<feature type="region of interest" description="Disordered" evidence="1">
    <location>
        <begin position="232"/>
        <end position="329"/>
    </location>
</feature>
<protein>
    <submittedName>
        <fullName evidence="3">Uncharacterized protein</fullName>
    </submittedName>
</protein>
<proteinExistence type="predicted"/>
<dbReference type="OrthoDB" id="5404940at2759"/>
<reference evidence="3 4" key="1">
    <citation type="submission" date="2019-06" db="EMBL/GenBank/DDBJ databases">
        <title>Wine fermentation using esterase from Monascus purpureus.</title>
        <authorList>
            <person name="Geng C."/>
            <person name="Zhang Y."/>
        </authorList>
    </citation>
    <scope>NUCLEOTIDE SEQUENCE [LARGE SCALE GENOMIC DNA]</scope>
    <source>
        <strain evidence="3">HQ1</strain>
    </source>
</reference>
<keyword evidence="4" id="KW-1185">Reference proteome</keyword>
<organism evidence="3 4">
    <name type="scientific">Monascus purpureus</name>
    <name type="common">Red mold</name>
    <name type="synonym">Monascus anka</name>
    <dbReference type="NCBI Taxonomy" id="5098"/>
    <lineage>
        <taxon>Eukaryota</taxon>
        <taxon>Fungi</taxon>
        <taxon>Dikarya</taxon>
        <taxon>Ascomycota</taxon>
        <taxon>Pezizomycotina</taxon>
        <taxon>Eurotiomycetes</taxon>
        <taxon>Eurotiomycetidae</taxon>
        <taxon>Eurotiales</taxon>
        <taxon>Aspergillaceae</taxon>
        <taxon>Monascus</taxon>
    </lineage>
</organism>
<evidence type="ECO:0000313" key="4">
    <source>
        <dbReference type="Proteomes" id="UP000319663"/>
    </source>
</evidence>
<dbReference type="AlphaFoldDB" id="A0A507QK01"/>
<dbReference type="STRING" id="5098.A0A507QK01"/>
<evidence type="ECO:0000313" key="3">
    <source>
        <dbReference type="EMBL" id="TQB68826.1"/>
    </source>
</evidence>
<name>A0A507QK01_MONPU</name>
<keyword evidence="2" id="KW-1133">Transmembrane helix</keyword>
<comment type="caution">
    <text evidence="3">The sequence shown here is derived from an EMBL/GenBank/DDBJ whole genome shotgun (WGS) entry which is preliminary data.</text>
</comment>
<feature type="region of interest" description="Disordered" evidence="1">
    <location>
        <begin position="422"/>
        <end position="441"/>
    </location>
</feature>
<feature type="region of interest" description="Disordered" evidence="1">
    <location>
        <begin position="576"/>
        <end position="618"/>
    </location>
</feature>
<feature type="region of interest" description="Disordered" evidence="1">
    <location>
        <begin position="393"/>
        <end position="413"/>
    </location>
</feature>
<feature type="compositionally biased region" description="Polar residues" evidence="1">
    <location>
        <begin position="422"/>
        <end position="438"/>
    </location>
</feature>
<gene>
    <name evidence="3" type="ORF">MPDQ_002697</name>
</gene>
<feature type="compositionally biased region" description="Polar residues" evidence="1">
    <location>
        <begin position="275"/>
        <end position="285"/>
    </location>
</feature>
<evidence type="ECO:0000256" key="1">
    <source>
        <dbReference type="SAM" id="MobiDB-lite"/>
    </source>
</evidence>
<feature type="compositionally biased region" description="Low complexity" evidence="1">
    <location>
        <begin position="398"/>
        <end position="413"/>
    </location>
</feature>
<feature type="transmembrane region" description="Helical" evidence="2">
    <location>
        <begin position="192"/>
        <end position="221"/>
    </location>
</feature>
<feature type="compositionally biased region" description="Basic and acidic residues" evidence="1">
    <location>
        <begin position="286"/>
        <end position="295"/>
    </location>
</feature>
<dbReference type="EMBL" id="VIFY01000187">
    <property type="protein sequence ID" value="TQB68826.1"/>
    <property type="molecule type" value="Genomic_DNA"/>
</dbReference>
<evidence type="ECO:0000256" key="2">
    <source>
        <dbReference type="SAM" id="Phobius"/>
    </source>
</evidence>
<keyword evidence="2" id="KW-0812">Transmembrane</keyword>
<dbReference type="Proteomes" id="UP000319663">
    <property type="component" value="Unassembled WGS sequence"/>
</dbReference>